<dbReference type="NCBIfam" id="TIGR02209">
    <property type="entry name" value="ftsL_broad"/>
    <property type="match status" value="1"/>
</dbReference>
<name>A0ABS2R7I4_9BACI</name>
<dbReference type="HAMAP" id="MF_00910">
    <property type="entry name" value="FtsL"/>
    <property type="match status" value="1"/>
</dbReference>
<evidence type="ECO:0000256" key="2">
    <source>
        <dbReference type="ARBA" id="ARBA00022618"/>
    </source>
</evidence>
<evidence type="ECO:0000313" key="10">
    <source>
        <dbReference type="Proteomes" id="UP000823485"/>
    </source>
</evidence>
<dbReference type="RefSeq" id="WP_205179420.1">
    <property type="nucleotide sequence ID" value="NZ_JAFBFH010000016.1"/>
</dbReference>
<evidence type="ECO:0000256" key="1">
    <source>
        <dbReference type="ARBA" id="ARBA00022475"/>
    </source>
</evidence>
<dbReference type="Proteomes" id="UP000823485">
    <property type="component" value="Unassembled WGS sequence"/>
</dbReference>
<keyword evidence="5 7" id="KW-0472">Membrane</keyword>
<reference evidence="9 10" key="1">
    <citation type="submission" date="2021-01" db="EMBL/GenBank/DDBJ databases">
        <title>Genomic Encyclopedia of Type Strains, Phase IV (KMG-IV): sequencing the most valuable type-strain genomes for metagenomic binning, comparative biology and taxonomic classification.</title>
        <authorList>
            <person name="Goeker M."/>
        </authorList>
    </citation>
    <scope>NUCLEOTIDE SEQUENCE [LARGE SCALE GENOMIC DNA]</scope>
    <source>
        <strain evidence="9 10">DSM 105453</strain>
    </source>
</reference>
<keyword evidence="4 7" id="KW-1133">Transmembrane helix</keyword>
<keyword evidence="3 7" id="KW-0812">Transmembrane</keyword>
<evidence type="ECO:0000256" key="6">
    <source>
        <dbReference type="ARBA" id="ARBA00023306"/>
    </source>
</evidence>
<evidence type="ECO:0000313" key="9">
    <source>
        <dbReference type="EMBL" id="MBM7715574.1"/>
    </source>
</evidence>
<gene>
    <name evidence="7" type="primary">ftsL</name>
    <name evidence="9" type="ORF">JOC94_002563</name>
</gene>
<organism evidence="9 10">
    <name type="scientific">Siminovitchia thermophila</name>
    <dbReference type="NCBI Taxonomy" id="1245522"/>
    <lineage>
        <taxon>Bacteria</taxon>
        <taxon>Bacillati</taxon>
        <taxon>Bacillota</taxon>
        <taxon>Bacilli</taxon>
        <taxon>Bacillales</taxon>
        <taxon>Bacillaceae</taxon>
        <taxon>Siminovitchia</taxon>
    </lineage>
</organism>
<sequence length="120" mass="13855">MSNLARKQHETIHKSLGPKEVPVQKVQRLARISPGEKILFIIFVLFVAFMAVKIVSVQSTIYEVNKDIQDVRTSVQEQAKINADLSMQVDDLSKYDRIWEKAKERGFDLNENNVKVVEKR</sequence>
<keyword evidence="2 7" id="KW-0132">Cell division</keyword>
<evidence type="ECO:0000256" key="3">
    <source>
        <dbReference type="ARBA" id="ARBA00022692"/>
    </source>
</evidence>
<proteinExistence type="inferred from homology"/>
<comment type="function">
    <text evidence="7">Essential cell division protein.</text>
</comment>
<comment type="caution">
    <text evidence="9">The sequence shown here is derived from an EMBL/GenBank/DDBJ whole genome shotgun (WGS) entry which is preliminary data.</text>
</comment>
<evidence type="ECO:0000256" key="8">
    <source>
        <dbReference type="NCBIfam" id="TIGR02209"/>
    </source>
</evidence>
<evidence type="ECO:0000256" key="5">
    <source>
        <dbReference type="ARBA" id="ARBA00023136"/>
    </source>
</evidence>
<keyword evidence="10" id="KW-1185">Reference proteome</keyword>
<dbReference type="Pfam" id="PF04977">
    <property type="entry name" value="DivIC"/>
    <property type="match status" value="1"/>
</dbReference>
<feature type="transmembrane region" description="Helical" evidence="7">
    <location>
        <begin position="38"/>
        <end position="56"/>
    </location>
</feature>
<protein>
    <recommendedName>
        <fullName evidence="7 8">Cell division protein FtsL</fullName>
    </recommendedName>
</protein>
<dbReference type="InterPro" id="IPR007060">
    <property type="entry name" value="FtsL/DivIC"/>
</dbReference>
<evidence type="ECO:0000256" key="7">
    <source>
        <dbReference type="HAMAP-Rule" id="MF_00910"/>
    </source>
</evidence>
<keyword evidence="6 7" id="KW-0131">Cell cycle</keyword>
<dbReference type="EMBL" id="JAFBFH010000016">
    <property type="protein sequence ID" value="MBM7715574.1"/>
    <property type="molecule type" value="Genomic_DNA"/>
</dbReference>
<dbReference type="InterPro" id="IPR011922">
    <property type="entry name" value="Cell_div_FtsL"/>
</dbReference>
<accession>A0ABS2R7I4</accession>
<comment type="similarity">
    <text evidence="7">Belongs to the FtsL family.</text>
</comment>
<keyword evidence="1 7" id="KW-1003">Cell membrane</keyword>
<dbReference type="GO" id="GO:0051301">
    <property type="term" value="P:cell division"/>
    <property type="evidence" value="ECO:0007669"/>
    <property type="project" value="UniProtKB-KW"/>
</dbReference>
<comment type="subcellular location">
    <subcellularLocation>
        <location evidence="7">Cell membrane</location>
        <topology evidence="7">Single-pass type II membrane protein</topology>
    </subcellularLocation>
    <text evidence="7">Localizes to the division septum where it forms a ring structure.</text>
</comment>
<evidence type="ECO:0000256" key="4">
    <source>
        <dbReference type="ARBA" id="ARBA00022989"/>
    </source>
</evidence>